<gene>
    <name evidence="6" type="ordered locus">Krad_0551</name>
</gene>
<evidence type="ECO:0000313" key="7">
    <source>
        <dbReference type="Proteomes" id="UP000001116"/>
    </source>
</evidence>
<dbReference type="SMART" id="SM00345">
    <property type="entry name" value="HTH_GNTR"/>
    <property type="match status" value="1"/>
</dbReference>
<dbReference type="InterPro" id="IPR000524">
    <property type="entry name" value="Tscrpt_reg_HTH_GntR"/>
</dbReference>
<feature type="region of interest" description="Disordered" evidence="4">
    <location>
        <begin position="1"/>
        <end position="24"/>
    </location>
</feature>
<dbReference type="SMART" id="SM00895">
    <property type="entry name" value="FCD"/>
    <property type="match status" value="1"/>
</dbReference>
<dbReference type="InterPro" id="IPR011711">
    <property type="entry name" value="GntR_C"/>
</dbReference>
<feature type="compositionally biased region" description="Low complexity" evidence="4">
    <location>
        <begin position="10"/>
        <end position="24"/>
    </location>
</feature>
<dbReference type="InterPro" id="IPR036388">
    <property type="entry name" value="WH-like_DNA-bd_sf"/>
</dbReference>
<name>A6W5F1_KINRD</name>
<keyword evidence="1" id="KW-0805">Transcription regulation</keyword>
<sequence>MTQTDAARSRAGATPGTAGTGGPRVAAVTERLVTAIATGQYLPGSRLPPERDLAAALGAGRMTVRAALAHLARRGLIETHRGRHGGSFVLQQWPDSSTEIVGRTLSATYAQLRDLCEAIARLHGAVCRAAAEHRSPADLERIGAALEAYAAAGSGLASQQADSALHLALIDAAHNDTLRRVLADLEGQLSIGAPAHLWGAPEGMHAMEARALREHRDLVAAVAGRRADDAERIARAHVAIDLELLSAALARTGALPAGTPTAP</sequence>
<protein>
    <submittedName>
        <fullName evidence="6">Regulatory protein GntR HTH</fullName>
    </submittedName>
</protein>
<dbReference type="Proteomes" id="UP000001116">
    <property type="component" value="Chromosome"/>
</dbReference>
<dbReference type="GO" id="GO:0003700">
    <property type="term" value="F:DNA-binding transcription factor activity"/>
    <property type="evidence" value="ECO:0007669"/>
    <property type="project" value="InterPro"/>
</dbReference>
<dbReference type="OrthoDB" id="3172099at2"/>
<evidence type="ECO:0000256" key="4">
    <source>
        <dbReference type="SAM" id="MobiDB-lite"/>
    </source>
</evidence>
<organism evidence="6 7">
    <name type="scientific">Kineococcus radiotolerans (strain ATCC BAA-149 / DSM 14245 / SRS30216)</name>
    <dbReference type="NCBI Taxonomy" id="266940"/>
    <lineage>
        <taxon>Bacteria</taxon>
        <taxon>Bacillati</taxon>
        <taxon>Actinomycetota</taxon>
        <taxon>Actinomycetes</taxon>
        <taxon>Kineosporiales</taxon>
        <taxon>Kineosporiaceae</taxon>
        <taxon>Kineococcus</taxon>
    </lineage>
</organism>
<reference evidence="7" key="1">
    <citation type="journal article" date="2008" name="PLoS ONE">
        <title>Survival in nuclear waste, extreme resistance, and potential applications gleaned from the genome sequence of Kineococcus radiotolerans SRS30216.</title>
        <authorList>
            <person name="Bagwell C.E."/>
            <person name="Bhat S."/>
            <person name="Hawkins G.M."/>
            <person name="Smith B.W."/>
            <person name="Biswas T."/>
            <person name="Hoover T.R."/>
            <person name="Saunders E."/>
            <person name="Han C.S."/>
            <person name="Tsodikov O.V."/>
            <person name="Shimkets L.J."/>
        </authorList>
    </citation>
    <scope>NUCLEOTIDE SEQUENCE [LARGE SCALE GENOMIC DNA]</scope>
    <source>
        <strain evidence="7">ATCC BAA-149 / DSM 14245 / SRS30216</strain>
    </source>
</reference>
<dbReference type="EMBL" id="CP000750">
    <property type="protein sequence ID" value="ABS02040.1"/>
    <property type="molecule type" value="Genomic_DNA"/>
</dbReference>
<dbReference type="GO" id="GO:0003677">
    <property type="term" value="F:DNA binding"/>
    <property type="evidence" value="ECO:0007669"/>
    <property type="project" value="UniProtKB-KW"/>
</dbReference>
<dbReference type="CDD" id="cd07377">
    <property type="entry name" value="WHTH_GntR"/>
    <property type="match status" value="1"/>
</dbReference>
<dbReference type="AlphaFoldDB" id="A6W5F1"/>
<dbReference type="HOGENOM" id="CLU_017584_9_0_11"/>
<evidence type="ECO:0000256" key="2">
    <source>
        <dbReference type="ARBA" id="ARBA00023125"/>
    </source>
</evidence>
<accession>A6W5F1</accession>
<dbReference type="PANTHER" id="PTHR43537:SF5">
    <property type="entry name" value="UXU OPERON TRANSCRIPTIONAL REGULATOR"/>
    <property type="match status" value="1"/>
</dbReference>
<evidence type="ECO:0000256" key="1">
    <source>
        <dbReference type="ARBA" id="ARBA00023015"/>
    </source>
</evidence>
<dbReference type="PROSITE" id="PS50949">
    <property type="entry name" value="HTH_GNTR"/>
    <property type="match status" value="1"/>
</dbReference>
<proteinExistence type="predicted"/>
<keyword evidence="7" id="KW-1185">Reference proteome</keyword>
<dbReference type="InterPro" id="IPR036390">
    <property type="entry name" value="WH_DNA-bd_sf"/>
</dbReference>
<dbReference type="STRING" id="266940.Krad_0551"/>
<dbReference type="PANTHER" id="PTHR43537">
    <property type="entry name" value="TRANSCRIPTIONAL REGULATOR, GNTR FAMILY"/>
    <property type="match status" value="1"/>
</dbReference>
<evidence type="ECO:0000256" key="3">
    <source>
        <dbReference type="ARBA" id="ARBA00023163"/>
    </source>
</evidence>
<dbReference type="Gene3D" id="1.10.10.10">
    <property type="entry name" value="Winged helix-like DNA-binding domain superfamily/Winged helix DNA-binding domain"/>
    <property type="match status" value="1"/>
</dbReference>
<dbReference type="SUPFAM" id="SSF46785">
    <property type="entry name" value="Winged helix' DNA-binding domain"/>
    <property type="match status" value="1"/>
</dbReference>
<dbReference type="Gene3D" id="1.20.120.530">
    <property type="entry name" value="GntR ligand-binding domain-like"/>
    <property type="match status" value="1"/>
</dbReference>
<dbReference type="PRINTS" id="PR00035">
    <property type="entry name" value="HTHGNTR"/>
</dbReference>
<dbReference type="RefSeq" id="WP_012085123.1">
    <property type="nucleotide sequence ID" value="NC_009664.2"/>
</dbReference>
<keyword evidence="2" id="KW-0238">DNA-binding</keyword>
<keyword evidence="3" id="KW-0804">Transcription</keyword>
<dbReference type="SUPFAM" id="SSF48008">
    <property type="entry name" value="GntR ligand-binding domain-like"/>
    <property type="match status" value="1"/>
</dbReference>
<dbReference type="eggNOG" id="COG2186">
    <property type="taxonomic scope" value="Bacteria"/>
</dbReference>
<dbReference type="InterPro" id="IPR008920">
    <property type="entry name" value="TF_FadR/GntR_C"/>
</dbReference>
<feature type="domain" description="HTH gntR-type" evidence="5">
    <location>
        <begin position="22"/>
        <end position="92"/>
    </location>
</feature>
<dbReference type="Pfam" id="PF00392">
    <property type="entry name" value="GntR"/>
    <property type="match status" value="1"/>
</dbReference>
<dbReference type="KEGG" id="kra:Krad_0551"/>
<dbReference type="Pfam" id="PF07729">
    <property type="entry name" value="FCD"/>
    <property type="match status" value="1"/>
</dbReference>
<evidence type="ECO:0000313" key="6">
    <source>
        <dbReference type="EMBL" id="ABS02040.1"/>
    </source>
</evidence>
<evidence type="ECO:0000259" key="5">
    <source>
        <dbReference type="PROSITE" id="PS50949"/>
    </source>
</evidence>